<evidence type="ECO:0000256" key="2">
    <source>
        <dbReference type="SAM" id="MobiDB-lite"/>
    </source>
</evidence>
<evidence type="ECO:0000256" key="1">
    <source>
        <dbReference type="SAM" id="Coils"/>
    </source>
</evidence>
<evidence type="ECO:0000313" key="5">
    <source>
        <dbReference type="WBParaSite" id="GPLIN_001360500"/>
    </source>
</evidence>
<keyword evidence="3" id="KW-1133">Transmembrane helix</keyword>
<reference evidence="4" key="2">
    <citation type="submission" date="2014-05" db="EMBL/GenBank/DDBJ databases">
        <title>The genome and life-stage specific transcriptomes of Globodera pallida elucidate key aspects of plant parasitism by a cyst nematode.</title>
        <authorList>
            <person name="Cotton J.A."/>
            <person name="Lilley C.J."/>
            <person name="Jones L.M."/>
            <person name="Kikuchi T."/>
            <person name="Reid A.J."/>
            <person name="Thorpe P."/>
            <person name="Tsai I.J."/>
            <person name="Beasley H."/>
            <person name="Blok V."/>
            <person name="Cock P.J.A."/>
            <person name="Van den Akker S.E."/>
            <person name="Holroyd N."/>
            <person name="Hunt M."/>
            <person name="Mantelin S."/>
            <person name="Naghra H."/>
            <person name="Pain A."/>
            <person name="Palomares-Rius J.E."/>
            <person name="Zarowiecki M."/>
            <person name="Berriman M."/>
            <person name="Jones J.T."/>
            <person name="Urwin P.E."/>
        </authorList>
    </citation>
    <scope>NUCLEOTIDE SEQUENCE [LARGE SCALE GENOMIC DNA]</scope>
    <source>
        <strain evidence="4">Lindley</strain>
    </source>
</reference>
<name>A0A183CL49_GLOPA</name>
<dbReference type="Proteomes" id="UP000050741">
    <property type="component" value="Unassembled WGS sequence"/>
</dbReference>
<protein>
    <submittedName>
        <fullName evidence="5">DUF148 domain-containing protein</fullName>
    </submittedName>
</protein>
<feature type="coiled-coil region" evidence="1">
    <location>
        <begin position="53"/>
        <end position="80"/>
    </location>
</feature>
<dbReference type="AlphaFoldDB" id="A0A183CL49"/>
<reference evidence="5" key="3">
    <citation type="submission" date="2016-06" db="UniProtKB">
        <authorList>
            <consortium name="WormBaseParasite"/>
        </authorList>
    </citation>
    <scope>IDENTIFICATION</scope>
</reference>
<organism evidence="4 5">
    <name type="scientific">Globodera pallida</name>
    <name type="common">Potato cyst nematode worm</name>
    <name type="synonym">Heterodera pallida</name>
    <dbReference type="NCBI Taxonomy" id="36090"/>
    <lineage>
        <taxon>Eukaryota</taxon>
        <taxon>Metazoa</taxon>
        <taxon>Ecdysozoa</taxon>
        <taxon>Nematoda</taxon>
        <taxon>Chromadorea</taxon>
        <taxon>Rhabditida</taxon>
        <taxon>Tylenchina</taxon>
        <taxon>Tylenchomorpha</taxon>
        <taxon>Tylenchoidea</taxon>
        <taxon>Heteroderidae</taxon>
        <taxon>Heteroderinae</taxon>
        <taxon>Globodera</taxon>
    </lineage>
</organism>
<feature type="region of interest" description="Disordered" evidence="2">
    <location>
        <begin position="94"/>
        <end position="158"/>
    </location>
</feature>
<keyword evidence="1" id="KW-0175">Coiled coil</keyword>
<dbReference type="WBParaSite" id="GPLIN_001360500">
    <property type="protein sequence ID" value="GPLIN_001360500"/>
    <property type="gene ID" value="GPLIN_001360500"/>
</dbReference>
<sequence length="158" mass="17828">MVATLNSNNWLRCDPLRIVSSIVLVLVICTVHGNEFKMNEQQKMNESSGQTMVVAELEEYQNTQNRNNEREEQLNDFLKQFVAEQKETNRMLQKQMGELGNIEAQQSEDGHQQQVGGLADGRQKEQQVVEVEDGGSLEDGHLGSGRSRQQRPEAVGKT</sequence>
<evidence type="ECO:0000256" key="3">
    <source>
        <dbReference type="SAM" id="Phobius"/>
    </source>
</evidence>
<evidence type="ECO:0000313" key="4">
    <source>
        <dbReference type="Proteomes" id="UP000050741"/>
    </source>
</evidence>
<reference evidence="4" key="1">
    <citation type="submission" date="2013-12" db="EMBL/GenBank/DDBJ databases">
        <authorList>
            <person name="Aslett M."/>
        </authorList>
    </citation>
    <scope>NUCLEOTIDE SEQUENCE [LARGE SCALE GENOMIC DNA]</scope>
    <source>
        <strain evidence="4">Lindley</strain>
    </source>
</reference>
<keyword evidence="4" id="KW-1185">Reference proteome</keyword>
<feature type="transmembrane region" description="Helical" evidence="3">
    <location>
        <begin position="15"/>
        <end position="34"/>
    </location>
</feature>
<keyword evidence="3" id="KW-0812">Transmembrane</keyword>
<feature type="compositionally biased region" description="Polar residues" evidence="2">
    <location>
        <begin position="103"/>
        <end position="115"/>
    </location>
</feature>
<accession>A0A183CL49</accession>
<keyword evidence="3" id="KW-0472">Membrane</keyword>
<proteinExistence type="predicted"/>